<dbReference type="EMBL" id="JBIMZQ010000023">
    <property type="protein sequence ID" value="KAL3664755.1"/>
    <property type="molecule type" value="Genomic_DNA"/>
</dbReference>
<name>A0ABD3FCU5_9STRA</name>
<proteinExistence type="predicted"/>
<dbReference type="AlphaFoldDB" id="A0ABD3FCU5"/>
<evidence type="ECO:0000313" key="2">
    <source>
        <dbReference type="Proteomes" id="UP001632037"/>
    </source>
</evidence>
<gene>
    <name evidence="1" type="ORF">V7S43_010502</name>
</gene>
<accession>A0ABD3FCU5</accession>
<protein>
    <submittedName>
        <fullName evidence="1">Uncharacterized protein</fullName>
    </submittedName>
</protein>
<comment type="caution">
    <text evidence="1">The sequence shown here is derived from an EMBL/GenBank/DDBJ whole genome shotgun (WGS) entry which is preliminary data.</text>
</comment>
<sequence>MILQQEIEVPYTSLFLVQSMDAYEQAVFSDMMLAIEYPLYAHLAPGQRLGENMSKAALQDQIYVGAEAAVAQQQEIAEFKSVMSRIYVNKETRVMTVTFKGKQGAKRWAGWKMPLGSRLLPLVDYEEQKERALITSEIVRIDYYSFTTAVRKGSTTSRDMYWLLAEKMGMQVQTLRHTVTGETGLNDKQWAVEYEEQRVQRS</sequence>
<dbReference type="Proteomes" id="UP001632037">
    <property type="component" value="Unassembled WGS sequence"/>
</dbReference>
<reference evidence="1 2" key="1">
    <citation type="submission" date="2024-09" db="EMBL/GenBank/DDBJ databases">
        <title>Genome sequencing and assembly of Phytophthora oleae, isolate VK10A, causative agent of rot of olive drupes.</title>
        <authorList>
            <person name="Conti Taguali S."/>
            <person name="Riolo M."/>
            <person name="La Spada F."/>
            <person name="Cacciola S.O."/>
            <person name="Dionisio G."/>
        </authorList>
    </citation>
    <scope>NUCLEOTIDE SEQUENCE [LARGE SCALE GENOMIC DNA]</scope>
    <source>
        <strain evidence="1 2">VK10A</strain>
    </source>
</reference>
<organism evidence="1 2">
    <name type="scientific">Phytophthora oleae</name>
    <dbReference type="NCBI Taxonomy" id="2107226"/>
    <lineage>
        <taxon>Eukaryota</taxon>
        <taxon>Sar</taxon>
        <taxon>Stramenopiles</taxon>
        <taxon>Oomycota</taxon>
        <taxon>Peronosporomycetes</taxon>
        <taxon>Peronosporales</taxon>
        <taxon>Peronosporaceae</taxon>
        <taxon>Phytophthora</taxon>
    </lineage>
</organism>
<keyword evidence="2" id="KW-1185">Reference proteome</keyword>
<evidence type="ECO:0000313" key="1">
    <source>
        <dbReference type="EMBL" id="KAL3664755.1"/>
    </source>
</evidence>